<dbReference type="SMART" id="SM00320">
    <property type="entry name" value="WD40"/>
    <property type="match status" value="1"/>
</dbReference>
<keyword evidence="3" id="KW-0677">Repeat</keyword>
<name>A0A512M6B1_9BACT</name>
<dbReference type="GO" id="GO:0005524">
    <property type="term" value="F:ATP binding"/>
    <property type="evidence" value="ECO:0007669"/>
    <property type="project" value="UniProtKB-UniRule"/>
</dbReference>
<dbReference type="Pfam" id="PF00400">
    <property type="entry name" value="WD40"/>
    <property type="match status" value="1"/>
</dbReference>
<dbReference type="PANTHER" id="PTHR43289:SF6">
    <property type="entry name" value="SERINE_THREONINE-PROTEIN KINASE NEKL-3"/>
    <property type="match status" value="1"/>
</dbReference>
<dbReference type="CDD" id="cd14014">
    <property type="entry name" value="STKc_PknB_like"/>
    <property type="match status" value="1"/>
</dbReference>
<dbReference type="InterPro" id="IPR019775">
    <property type="entry name" value="WD40_repeat_CS"/>
</dbReference>
<dbReference type="SUPFAM" id="SSF50969">
    <property type="entry name" value="YVTN repeat-like/Quinoprotein amine dehydrogenase"/>
    <property type="match status" value="1"/>
</dbReference>
<dbReference type="PROSITE" id="PS00107">
    <property type="entry name" value="PROTEIN_KINASE_ATP"/>
    <property type="match status" value="1"/>
</dbReference>
<accession>A0A512M6B1</accession>
<dbReference type="Gene3D" id="2.130.10.10">
    <property type="entry name" value="YVTN repeat-like/Quinoprotein amine dehydrogenase"/>
    <property type="match status" value="1"/>
</dbReference>
<dbReference type="InterPro" id="IPR008271">
    <property type="entry name" value="Ser/Thr_kinase_AS"/>
</dbReference>
<feature type="region of interest" description="Disordered" evidence="9">
    <location>
        <begin position="256"/>
        <end position="291"/>
    </location>
</feature>
<feature type="binding site" evidence="8">
    <location>
        <position position="39"/>
    </location>
    <ligand>
        <name>ATP</name>
        <dbReference type="ChEBI" id="CHEBI:30616"/>
    </ligand>
</feature>
<evidence type="ECO:0000256" key="1">
    <source>
        <dbReference type="ARBA" id="ARBA00022574"/>
    </source>
</evidence>
<proteinExistence type="predicted"/>
<dbReference type="SMART" id="SM00220">
    <property type="entry name" value="S_TKc"/>
    <property type="match status" value="1"/>
</dbReference>
<feature type="region of interest" description="Disordered" evidence="9">
    <location>
        <begin position="335"/>
        <end position="417"/>
    </location>
</feature>
<evidence type="ECO:0000313" key="11">
    <source>
        <dbReference type="EMBL" id="GEP41881.1"/>
    </source>
</evidence>
<dbReference type="Gene3D" id="1.10.510.10">
    <property type="entry name" value="Transferase(Phosphotransferase) domain 1"/>
    <property type="match status" value="1"/>
</dbReference>
<dbReference type="InterPro" id="IPR001680">
    <property type="entry name" value="WD40_rpt"/>
</dbReference>
<protein>
    <recommendedName>
        <fullName evidence="10">Protein kinase domain-containing protein</fullName>
    </recommendedName>
</protein>
<keyword evidence="12" id="KW-1185">Reference proteome</keyword>
<keyword evidence="1 7" id="KW-0853">WD repeat</keyword>
<dbReference type="PROSITE" id="PS50011">
    <property type="entry name" value="PROTEIN_KINASE_DOM"/>
    <property type="match status" value="1"/>
</dbReference>
<feature type="compositionally biased region" description="Low complexity" evidence="9">
    <location>
        <begin position="913"/>
        <end position="924"/>
    </location>
</feature>
<gene>
    <name evidence="11" type="ORF">BGE01nite_11720</name>
</gene>
<evidence type="ECO:0000256" key="5">
    <source>
        <dbReference type="ARBA" id="ARBA00022777"/>
    </source>
</evidence>
<feature type="compositionally biased region" description="Low complexity" evidence="9">
    <location>
        <begin position="375"/>
        <end position="392"/>
    </location>
</feature>
<dbReference type="SUPFAM" id="SSF50985">
    <property type="entry name" value="RCC1/BLIP-II"/>
    <property type="match status" value="1"/>
</dbReference>
<dbReference type="AlphaFoldDB" id="A0A512M6B1"/>
<keyword evidence="6 8" id="KW-0067">ATP-binding</keyword>
<feature type="repeat" description="WD" evidence="7">
    <location>
        <begin position="426"/>
        <end position="467"/>
    </location>
</feature>
<evidence type="ECO:0000313" key="12">
    <source>
        <dbReference type="Proteomes" id="UP000321577"/>
    </source>
</evidence>
<dbReference type="InterPro" id="IPR000719">
    <property type="entry name" value="Prot_kinase_dom"/>
</dbReference>
<dbReference type="PROSITE" id="PS00108">
    <property type="entry name" value="PROTEIN_KINASE_ST"/>
    <property type="match status" value="1"/>
</dbReference>
<dbReference type="EMBL" id="BKAG01000006">
    <property type="protein sequence ID" value="GEP41881.1"/>
    <property type="molecule type" value="Genomic_DNA"/>
</dbReference>
<evidence type="ECO:0000256" key="4">
    <source>
        <dbReference type="ARBA" id="ARBA00022741"/>
    </source>
</evidence>
<feature type="region of interest" description="Disordered" evidence="9">
    <location>
        <begin position="907"/>
        <end position="937"/>
    </location>
</feature>
<keyword evidence="2" id="KW-0808">Transferase</keyword>
<evidence type="ECO:0000256" key="7">
    <source>
        <dbReference type="PROSITE-ProRule" id="PRU00221"/>
    </source>
</evidence>
<comment type="caution">
    <text evidence="11">The sequence shown here is derived from an EMBL/GenBank/DDBJ whole genome shotgun (WGS) entry which is preliminary data.</text>
</comment>
<reference evidence="11 12" key="1">
    <citation type="submission" date="2019-07" db="EMBL/GenBank/DDBJ databases">
        <title>Whole genome shotgun sequence of Brevifollis gellanilyticus NBRC 108608.</title>
        <authorList>
            <person name="Hosoyama A."/>
            <person name="Uohara A."/>
            <person name="Ohji S."/>
            <person name="Ichikawa N."/>
        </authorList>
    </citation>
    <scope>NUCLEOTIDE SEQUENCE [LARGE SCALE GENOMIC DNA]</scope>
    <source>
        <strain evidence="11 12">NBRC 108608</strain>
    </source>
</reference>
<dbReference type="Proteomes" id="UP000321577">
    <property type="component" value="Unassembled WGS sequence"/>
</dbReference>
<dbReference type="Gene3D" id="2.130.10.30">
    <property type="entry name" value="Regulator of chromosome condensation 1/beta-lactamase-inhibitor protein II"/>
    <property type="match status" value="1"/>
</dbReference>
<dbReference type="SUPFAM" id="SSF56112">
    <property type="entry name" value="Protein kinase-like (PK-like)"/>
    <property type="match status" value="1"/>
</dbReference>
<feature type="domain" description="Protein kinase" evidence="10">
    <location>
        <begin position="10"/>
        <end position="250"/>
    </location>
</feature>
<dbReference type="InterPro" id="IPR009091">
    <property type="entry name" value="RCC1/BLIP-II"/>
</dbReference>
<dbReference type="InterPro" id="IPR011009">
    <property type="entry name" value="Kinase-like_dom_sf"/>
</dbReference>
<keyword evidence="5" id="KW-0418">Kinase</keyword>
<dbReference type="PANTHER" id="PTHR43289">
    <property type="entry name" value="MITOGEN-ACTIVATED PROTEIN KINASE KINASE KINASE 20-RELATED"/>
    <property type="match status" value="1"/>
</dbReference>
<sequence length="1228" mass="132932">MELAQLMPQYEMHEIVGIGGMGAVYKARQIALDRWAAIKVLPSAAAQNPEDVQRFIKEARAMAKLVHPHIVAVFDFGQTYMHHLFLVMEFVEGCDLHHRTRKGEITKERAREVIAQLCDALQFAHDRGVAHRDIKPANILITDDWKVKVADFGLARDLSAQAHPDEVEYGTPDYTAPERLIIGAKVDHRADIYSLGVVIHEMLTGKTPTAAGKDAGKGLPEGFASVISKCLMSDPEERYQKASEVKVALLTATAEGNRSDTKTADASSTSTKHATKRGAAPTAHPAPDSLEDYSTYRPSPFASVKRFLGPLGWAAACVVLVVVFAGVLLKDKVSVEEPKSTPEPAKVVEAPPAPEPGSAEAEKKPASEPPPAPAVTPDAPAPAMATAKPTLPELSKRVTAPAPPQPLPDSTPYSVPEGEPGEVAKLAGHKLPVYAVSLLSDQRRVLSASSDGTLRMWDLVTQKEMMNVNAGVDQLTRMQVTPDEKQVMVYGFRLDKAAFIDLGTGAVTHSAQFPNEQLLSMVYVPETKTVVACGTNADETDNLWVWKPGQDEKFTRVEGFKGRPYGLGLMPDGREVGINASELTDVEKKRYNSATTRYATDTGVMTRIEGRAVNYITRFFGKPGDAKILTAGSTPKVITLPDFQVLATLPAVPKEGPFLLSGALVDGERLALTSWSDNTLRAFEVASGEEVWRQATPAPVTDLAVSKGHDWAVLSTRYKDGKNQGEGEFDLLVWRLPKWSGFQGDKALQVTVNAQMAELEKHDAELADLRRKLREHSPPPVKADLVAEHQKLDTMYITALKRDYPRLSPTEQQAYRAEIEMITQKSPLPDAGNDFTLVPPLQKMRGIYRKQLDTLQSTHEAAVKVARESAEKLLKPLEEKRSSAGDRAGALRVKTVLQEWSDEAVNNGGQATSASAPSASPAPAKTDLTSTPTKRPVQAGSVIAIQRKQVNSISNMFPPHMGLIPKDLGQVVAIAGGSRHAYALLPDGEIRGWGPGTELDVSAIKDVVQMDCNGDCTVALMSNGKAAAWDITSSEAPKIWSPTGSQVPVRVHAGPGSSGFVSLSDGSLVPMGDPGSTPPGDMGQIRQLITLPSLGWCALRGRDGTPAYWGENKAPVIPMPGDLRDLISLSIGGEYGVALQRDGTMTGWGQLANDQRYRIRKFTAATKVYHDYAGRVFPVHRSDHSWELATNPSVPEYEAEDNVGLLEGRLRGAIDAVFGDDFVVALRP</sequence>
<organism evidence="11 12">
    <name type="scientific">Brevifollis gellanilyticus</name>
    <dbReference type="NCBI Taxonomy" id="748831"/>
    <lineage>
        <taxon>Bacteria</taxon>
        <taxon>Pseudomonadati</taxon>
        <taxon>Verrucomicrobiota</taxon>
        <taxon>Verrucomicrobiia</taxon>
        <taxon>Verrucomicrobiales</taxon>
        <taxon>Verrucomicrobiaceae</taxon>
    </lineage>
</organism>
<dbReference type="Gene3D" id="3.30.200.20">
    <property type="entry name" value="Phosphorylase Kinase, domain 1"/>
    <property type="match status" value="1"/>
</dbReference>
<dbReference type="InterPro" id="IPR011044">
    <property type="entry name" value="Quino_amine_DH_bsu"/>
</dbReference>
<evidence type="ECO:0000256" key="9">
    <source>
        <dbReference type="SAM" id="MobiDB-lite"/>
    </source>
</evidence>
<evidence type="ECO:0000256" key="6">
    <source>
        <dbReference type="ARBA" id="ARBA00022840"/>
    </source>
</evidence>
<dbReference type="Pfam" id="PF00069">
    <property type="entry name" value="Pkinase"/>
    <property type="match status" value="1"/>
</dbReference>
<evidence type="ECO:0000256" key="2">
    <source>
        <dbReference type="ARBA" id="ARBA00022679"/>
    </source>
</evidence>
<evidence type="ECO:0000256" key="8">
    <source>
        <dbReference type="PROSITE-ProRule" id="PRU10141"/>
    </source>
</evidence>
<evidence type="ECO:0000256" key="3">
    <source>
        <dbReference type="ARBA" id="ARBA00022737"/>
    </source>
</evidence>
<dbReference type="InterPro" id="IPR017441">
    <property type="entry name" value="Protein_kinase_ATP_BS"/>
</dbReference>
<dbReference type="PROSITE" id="PS50082">
    <property type="entry name" value="WD_REPEATS_2"/>
    <property type="match status" value="1"/>
</dbReference>
<dbReference type="PROSITE" id="PS50294">
    <property type="entry name" value="WD_REPEATS_REGION"/>
    <property type="match status" value="1"/>
</dbReference>
<dbReference type="GO" id="GO:0004674">
    <property type="term" value="F:protein serine/threonine kinase activity"/>
    <property type="evidence" value="ECO:0007669"/>
    <property type="project" value="TreeGrafter"/>
</dbReference>
<evidence type="ECO:0000259" key="10">
    <source>
        <dbReference type="PROSITE" id="PS50011"/>
    </source>
</evidence>
<dbReference type="PROSITE" id="PS00678">
    <property type="entry name" value="WD_REPEATS_1"/>
    <property type="match status" value="1"/>
</dbReference>
<keyword evidence="4 8" id="KW-0547">Nucleotide-binding</keyword>
<dbReference type="InterPro" id="IPR015943">
    <property type="entry name" value="WD40/YVTN_repeat-like_dom_sf"/>
</dbReference>